<comment type="caution">
    <text evidence="2">The sequence shown here is derived from an EMBL/GenBank/DDBJ whole genome shotgun (WGS) entry which is preliminary data.</text>
</comment>
<dbReference type="SUPFAM" id="SSF56935">
    <property type="entry name" value="Porins"/>
    <property type="match status" value="1"/>
</dbReference>
<organism evidence="2 3">
    <name type="scientific">Algivirga pacifica</name>
    <dbReference type="NCBI Taxonomy" id="1162670"/>
    <lineage>
        <taxon>Bacteria</taxon>
        <taxon>Pseudomonadati</taxon>
        <taxon>Bacteroidota</taxon>
        <taxon>Cytophagia</taxon>
        <taxon>Cytophagales</taxon>
        <taxon>Flammeovirgaceae</taxon>
        <taxon>Algivirga</taxon>
    </lineage>
</organism>
<reference evidence="3" key="1">
    <citation type="journal article" date="2019" name="Int. J. Syst. Evol. Microbiol.">
        <title>The Global Catalogue of Microorganisms (GCM) 10K type strain sequencing project: providing services to taxonomists for standard genome sequencing and annotation.</title>
        <authorList>
            <consortium name="The Broad Institute Genomics Platform"/>
            <consortium name="The Broad Institute Genome Sequencing Center for Infectious Disease"/>
            <person name="Wu L."/>
            <person name="Ma J."/>
        </authorList>
    </citation>
    <scope>NUCLEOTIDE SEQUENCE [LARGE SCALE GENOMIC DNA]</scope>
    <source>
        <strain evidence="3">JCM 18326</strain>
    </source>
</reference>
<dbReference type="InterPro" id="IPR008969">
    <property type="entry name" value="CarboxyPept-like_regulatory"/>
</dbReference>
<accession>A0ABP9DH26</accession>
<dbReference type="Pfam" id="PF13715">
    <property type="entry name" value="CarbopepD_reg_2"/>
    <property type="match status" value="1"/>
</dbReference>
<dbReference type="EMBL" id="BAABJX010000052">
    <property type="protein sequence ID" value="GAA4845638.1"/>
    <property type="molecule type" value="Genomic_DNA"/>
</dbReference>
<keyword evidence="2" id="KW-0675">Receptor</keyword>
<feature type="domain" description="Outer membrane protein beta-barrel" evidence="1">
    <location>
        <begin position="453"/>
        <end position="816"/>
    </location>
</feature>
<sequence>MNMMRTLLLILFTMITTSVWAQGVLMGKLVQEQKQPLEGANVMLLSNDTLGQPPYQKMTVTNERGFFRFQEVPEGNYQLLMTYMGYQRLQMSIMVKKGFNNAKVLEMVPDEKTLDVVVVEDQSATTIQGDTVQFKASSFQTNPDASAEDLIRKMPGIAVDQEGVKAEGETVRKVLVDGKPFFGDDPSIALKNLPAEIIDKIQVFDKLSEQSEFTGVDDGNTTKTINIITKSEVKQSQFGNLYGGYGTDSRYKAGGTINIFNGEQRISIIGMSNNVSMQNFATEDIMGVVGTSSRRRGRGRGAGGPRGGASENFMIGQQEGIATTHAFGVNYNDQWGEKTEVSGSYFFNMTETNSDQQLFRTYLNDSGQRYEEDNLLQSTNANHRLSMRIDHKFNEKTSLLIRPRVSLQQYNAVDNLTGTNFLEENNIMLNSIVNENMKDRLGVQLNNDMLLRHRFEKRGRTISLNLSTAANNQEGEESIYAEQLLERTQEMITTQQQVLQTNGGYTLSGDLVYTEPVSKNSSLMFRYQSSYAHNTSERETYDLLEESEVLDSLYSNYFDNDYLTHKGGIAFNYRKRGENRKFSMLMLGVDYQRASLLSEQTYPLIDANEYQFDNLLPHARWMIREGRNSMLMLSYRTRTNAPSITQLQNVVDNSNPQQLSSGNANLEQAYSHSLNFRYRNSQLGQGQSLFGFVNVTLDQNHIGSSTVIAEEDMLIEGVALPAGGTYTQPINVEGYFNARALLNYGVATEWIKSNINLTTGASYTHSPGVINDEINEVNTKAMNYGVVVASNISPMVDFTLSTTGEYSIAKNTLQPVLDNNYYKQTTGGSLNYIFGKGFVFRTDLNHIWYTGLSDELNQNFLIWNASLGKKLFKDQRGELRLEVFDLLNQNQALSRTISDAYLEDTRTNVLTQYFMLTFRYKLSHIKTGI</sequence>
<dbReference type="Proteomes" id="UP001500298">
    <property type="component" value="Unassembled WGS sequence"/>
</dbReference>
<evidence type="ECO:0000313" key="2">
    <source>
        <dbReference type="EMBL" id="GAA4845638.1"/>
    </source>
</evidence>
<evidence type="ECO:0000313" key="3">
    <source>
        <dbReference type="Proteomes" id="UP001500298"/>
    </source>
</evidence>
<protein>
    <submittedName>
        <fullName evidence="2">TonB-dependent receptor</fullName>
    </submittedName>
</protein>
<evidence type="ECO:0000259" key="1">
    <source>
        <dbReference type="Pfam" id="PF14905"/>
    </source>
</evidence>
<proteinExistence type="predicted"/>
<keyword evidence="3" id="KW-1185">Reference proteome</keyword>
<dbReference type="InterPro" id="IPR041700">
    <property type="entry name" value="OMP_b-brl_3"/>
</dbReference>
<dbReference type="SUPFAM" id="SSF49464">
    <property type="entry name" value="Carboxypeptidase regulatory domain-like"/>
    <property type="match status" value="1"/>
</dbReference>
<name>A0ABP9DH26_9BACT</name>
<gene>
    <name evidence="2" type="ORF">GCM10023331_33010</name>
</gene>
<dbReference type="Pfam" id="PF14905">
    <property type="entry name" value="OMP_b-brl_3"/>
    <property type="match status" value="1"/>
</dbReference>
<dbReference type="Gene3D" id="2.60.40.1120">
    <property type="entry name" value="Carboxypeptidase-like, regulatory domain"/>
    <property type="match status" value="1"/>
</dbReference>